<dbReference type="InterPro" id="IPR043573">
    <property type="entry name" value="Fig4-like"/>
</dbReference>
<keyword evidence="2" id="KW-0378">Hydrolase</keyword>
<dbReference type="STRING" id="2020962.A0A2N1JFU6"/>
<evidence type="ECO:0000256" key="3">
    <source>
        <dbReference type="ARBA" id="ARBA00023136"/>
    </source>
</evidence>
<dbReference type="GO" id="GO:0012505">
    <property type="term" value="C:endomembrane system"/>
    <property type="evidence" value="ECO:0007669"/>
    <property type="project" value="UniProtKB-SubCell"/>
</dbReference>
<protein>
    <submittedName>
        <fullName evidence="6">Fig4p</fullName>
    </submittedName>
</protein>
<evidence type="ECO:0000313" key="7">
    <source>
        <dbReference type="Proteomes" id="UP000232875"/>
    </source>
</evidence>
<proteinExistence type="predicted"/>
<dbReference type="Pfam" id="PF02383">
    <property type="entry name" value="Syja_N"/>
    <property type="match status" value="1"/>
</dbReference>
<dbReference type="GO" id="GO:0043813">
    <property type="term" value="F:phosphatidylinositol-3,5-bisphosphate 5-phosphatase activity"/>
    <property type="evidence" value="ECO:0007669"/>
    <property type="project" value="InterPro"/>
</dbReference>
<evidence type="ECO:0000256" key="4">
    <source>
        <dbReference type="SAM" id="MobiDB-lite"/>
    </source>
</evidence>
<dbReference type="GO" id="GO:0046856">
    <property type="term" value="P:phosphatidylinositol dephosphorylation"/>
    <property type="evidence" value="ECO:0007669"/>
    <property type="project" value="InterPro"/>
</dbReference>
<dbReference type="EMBL" id="KZ454987">
    <property type="protein sequence ID" value="PKI85417.1"/>
    <property type="molecule type" value="Genomic_DNA"/>
</dbReference>
<dbReference type="Proteomes" id="UP000232875">
    <property type="component" value="Unassembled WGS sequence"/>
</dbReference>
<dbReference type="PROSITE" id="PS50275">
    <property type="entry name" value="SAC"/>
    <property type="match status" value="1"/>
</dbReference>
<sequence>MSSHAPRQSMPNNGIPFARDGDVTTTPSVSSPFSSEISELASSLAPDTCGEEIASTNNALHVSASGYRYLLPDDPEIPCLTHTPEWSRFTGGEAKEAPELPTVDVERTVPPIAALSSSHSAKQAGHSTMLKKEESGTDIFPAPSSHEVNVPCEMDPNDDTSWSLCVSTDNVEYSREEMDNLLETLRENNKSVGGLKHKGRYFGLVGFVRFTSGYHMVLISRRSVVALLGGHYIYHCDETKMLPIFHYTHLSNVPGRTKAKENAEANLLHTFSQVDLSKNFYFSYTYDLTSTLQVNMTGPCVSSDAFNAGSWNYNEKFIWNYYLLIPAFRDCRHTESQTDAQEDTVLEAKRQWVLPMVHGFADQAKLSVLGRVIYITLIARRSRHFAGARFHKRGINPHGYVANDVETEQVVNEPITSSFFAPNYRSWAPHPRYRASPRFTSFVMVRGSIPVFWTQDTSNMSPRPPITISHPDPYYTPAMQHFDVLFRAYGTPVIVLNLVKSKERQPRESKLLQTYTECVQQLNQFLPGSDDLKRSRKIRYIAWDMSRASKSQDQDVIETLETIAKNTIAATGYFHSGPLPQRLQGQSSPGTNILLQHGITRVNCVDCLDRTNAAQFVIGKEALAQQLHALGLLEHSSLSFDSEMTRMLTEMYHDLGDTIALQYGGSALAHKTDTYRKINRWTSHSRDMVEGLRRYYANSFADADKQAAIDLFLGQEQYGQEEMPVIARWDIQSFKATEEALVQDENMERHETYMRAFANANDQFWDLYYRPSLFTDLQRHHAFKMTAVLQQLSIFPGFAYPSLNTEASLMVDPTPSTPPSVQATDHLAKRTSLLGDMQRWMRPAENPSNKSTTTQQHSASVDCSQEASAQRTVSPAWTDAASTMGALLDRILHPVISKQEQREYFAYATQFKQFSFGQVHRATGADLHVYDTFTSLSSTPMQLQGNYEPNRADPTLLNYMRFGQAARNLSHGSHRGTPPPDPPSMDAKVRTFAAWLHAMPAR</sequence>
<evidence type="ECO:0000256" key="2">
    <source>
        <dbReference type="ARBA" id="ARBA00022801"/>
    </source>
</evidence>
<feature type="domain" description="SAC" evidence="5">
    <location>
        <begin position="271"/>
        <end position="665"/>
    </location>
</feature>
<evidence type="ECO:0000259" key="5">
    <source>
        <dbReference type="PROSITE" id="PS50275"/>
    </source>
</evidence>
<dbReference type="PANTHER" id="PTHR45738">
    <property type="entry name" value="POLYPHOSPHOINOSITIDE PHOSPHATASE"/>
    <property type="match status" value="1"/>
</dbReference>
<evidence type="ECO:0000313" key="6">
    <source>
        <dbReference type="EMBL" id="PKI85417.1"/>
    </source>
</evidence>
<feature type="compositionally biased region" description="Polar residues" evidence="4">
    <location>
        <begin position="1"/>
        <end position="12"/>
    </location>
</feature>
<name>A0A2N1JFU6_9BASI</name>
<feature type="compositionally biased region" description="Polar residues" evidence="4">
    <location>
        <begin position="846"/>
        <end position="864"/>
    </location>
</feature>
<dbReference type="OrthoDB" id="405996at2759"/>
<dbReference type="PANTHER" id="PTHR45738:SF5">
    <property type="entry name" value="POLYPHOSPHOINOSITIDE PHOSPHATASE"/>
    <property type="match status" value="1"/>
</dbReference>
<comment type="subcellular location">
    <subcellularLocation>
        <location evidence="1">Endomembrane system</location>
    </subcellularLocation>
</comment>
<keyword evidence="3" id="KW-0472">Membrane</keyword>
<dbReference type="AlphaFoldDB" id="A0A2N1JFU6"/>
<gene>
    <name evidence="6" type="primary">FIG4</name>
    <name evidence="6" type="ORF">MVES_000055</name>
</gene>
<organism evidence="6 7">
    <name type="scientific">Malassezia vespertilionis</name>
    <dbReference type="NCBI Taxonomy" id="2020962"/>
    <lineage>
        <taxon>Eukaryota</taxon>
        <taxon>Fungi</taxon>
        <taxon>Dikarya</taxon>
        <taxon>Basidiomycota</taxon>
        <taxon>Ustilaginomycotina</taxon>
        <taxon>Malasseziomycetes</taxon>
        <taxon>Malasseziales</taxon>
        <taxon>Malasseziaceae</taxon>
        <taxon>Malassezia</taxon>
    </lineage>
</organism>
<feature type="region of interest" description="Disordered" evidence="4">
    <location>
        <begin position="1"/>
        <end position="33"/>
    </location>
</feature>
<dbReference type="InterPro" id="IPR002013">
    <property type="entry name" value="SAC_dom"/>
</dbReference>
<feature type="region of interest" description="Disordered" evidence="4">
    <location>
        <begin position="842"/>
        <end position="864"/>
    </location>
</feature>
<evidence type="ECO:0000256" key="1">
    <source>
        <dbReference type="ARBA" id="ARBA00004308"/>
    </source>
</evidence>
<feature type="compositionally biased region" description="Low complexity" evidence="4">
    <location>
        <begin position="23"/>
        <end position="33"/>
    </location>
</feature>
<reference evidence="6 7" key="1">
    <citation type="submission" date="2017-10" db="EMBL/GenBank/DDBJ databases">
        <title>A novel species of cold-tolerant Malassezia isolated from bats.</title>
        <authorList>
            <person name="Lorch J.M."/>
            <person name="Palmer J.M."/>
            <person name="Vanderwolf K.J."/>
            <person name="Schmidt K.Z."/>
            <person name="Verant M.L."/>
            <person name="Weller T.J."/>
            <person name="Blehert D.S."/>
        </authorList>
    </citation>
    <scope>NUCLEOTIDE SEQUENCE [LARGE SCALE GENOMIC DNA]</scope>
    <source>
        <strain evidence="6 7">NWHC:44797-103</strain>
    </source>
</reference>
<keyword evidence="7" id="KW-1185">Reference proteome</keyword>
<accession>A0A2N1JFU6</accession>